<dbReference type="Pfam" id="PF13609">
    <property type="entry name" value="Porin_4"/>
    <property type="match status" value="1"/>
</dbReference>
<dbReference type="InterPro" id="IPR033900">
    <property type="entry name" value="Gram_neg_porin_domain"/>
</dbReference>
<evidence type="ECO:0000256" key="1">
    <source>
        <dbReference type="SAM" id="SignalP"/>
    </source>
</evidence>
<keyword evidence="1" id="KW-0732">Signal</keyword>
<evidence type="ECO:0000313" key="4">
    <source>
        <dbReference type="Proteomes" id="UP000321933"/>
    </source>
</evidence>
<dbReference type="Proteomes" id="UP000321933">
    <property type="component" value="Unassembled WGS sequence"/>
</dbReference>
<accession>A0A5C8ZNN3</accession>
<comment type="caution">
    <text evidence="3">The sequence shown here is derived from an EMBL/GenBank/DDBJ whole genome shotgun (WGS) entry which is preliminary data.</text>
</comment>
<sequence length="374" mass="40433">MNHCVKAVLAASALIHTATPAFAAVELGEHAMLSAFGTTGLVVTDNDDVEYVRDGQPSGATTDPEFKVDTNLGVQLNVNATDWLSGTVQLLTQQRSEMNLDTEVEWAFLAVEPLDGLRLRAGRTALPMFMISDTRNVGYANNWVRPPDEVYGMALLHRLDGIDLSYRWSLGAGSLTLTALAGESEMNTSGIEAEAKDVRGLTARWEGQVLTLRAGHVESEVELEPFGIPGGATDDYSFSNVGVIFDRDNLVAQAEYVQRRAEDYGQFADADGWYVMGGYRIGDVLPYAIYSRTEPEEKSPAGQMSGEQSTIAAGLRWDAFSAVAIKFQLDYVDTHGTPGISFATPPLAQPLSVLDKAPVLDDVVVASVAIDFVF</sequence>
<dbReference type="InterPro" id="IPR023614">
    <property type="entry name" value="Porin_dom_sf"/>
</dbReference>
<feature type="signal peptide" evidence="1">
    <location>
        <begin position="1"/>
        <end position="23"/>
    </location>
</feature>
<dbReference type="GO" id="GO:0015288">
    <property type="term" value="F:porin activity"/>
    <property type="evidence" value="ECO:0007669"/>
    <property type="project" value="InterPro"/>
</dbReference>
<organism evidence="3 4">
    <name type="scientific">Parahaliea aestuarii</name>
    <dbReference type="NCBI Taxonomy" id="1852021"/>
    <lineage>
        <taxon>Bacteria</taxon>
        <taxon>Pseudomonadati</taxon>
        <taxon>Pseudomonadota</taxon>
        <taxon>Gammaproteobacteria</taxon>
        <taxon>Cellvibrionales</taxon>
        <taxon>Halieaceae</taxon>
        <taxon>Parahaliea</taxon>
    </lineage>
</organism>
<dbReference type="EMBL" id="VRYZ01000010">
    <property type="protein sequence ID" value="TXS89167.1"/>
    <property type="molecule type" value="Genomic_DNA"/>
</dbReference>
<evidence type="ECO:0000313" key="3">
    <source>
        <dbReference type="EMBL" id="TXS89167.1"/>
    </source>
</evidence>
<dbReference type="Gene3D" id="2.40.160.10">
    <property type="entry name" value="Porin"/>
    <property type="match status" value="1"/>
</dbReference>
<evidence type="ECO:0000259" key="2">
    <source>
        <dbReference type="Pfam" id="PF13609"/>
    </source>
</evidence>
<dbReference type="AlphaFoldDB" id="A0A5C8ZNN3"/>
<dbReference type="RefSeq" id="WP_148065918.1">
    <property type="nucleotide sequence ID" value="NZ_VRYZ01000010.1"/>
</dbReference>
<dbReference type="OrthoDB" id="197869at2"/>
<name>A0A5C8ZNN3_9GAMM</name>
<protein>
    <submittedName>
        <fullName evidence="3">Porin</fullName>
    </submittedName>
</protein>
<proteinExistence type="predicted"/>
<feature type="chain" id="PRO_5022843468" evidence="1">
    <location>
        <begin position="24"/>
        <end position="374"/>
    </location>
</feature>
<gene>
    <name evidence="3" type="ORF">FVW59_18770</name>
</gene>
<reference evidence="3 4" key="1">
    <citation type="submission" date="2019-08" db="EMBL/GenBank/DDBJ databases">
        <title>Parahaliea maris sp. nov., isolated from the surface seawater.</title>
        <authorList>
            <person name="Liu Y."/>
        </authorList>
    </citation>
    <scope>NUCLEOTIDE SEQUENCE [LARGE SCALE GENOMIC DNA]</scope>
    <source>
        <strain evidence="3 4">S2-26</strain>
    </source>
</reference>
<keyword evidence="4" id="KW-1185">Reference proteome</keyword>
<feature type="domain" description="Porin" evidence="2">
    <location>
        <begin position="10"/>
        <end position="334"/>
    </location>
</feature>
<dbReference type="SUPFAM" id="SSF56935">
    <property type="entry name" value="Porins"/>
    <property type="match status" value="1"/>
</dbReference>
<dbReference type="GO" id="GO:0016020">
    <property type="term" value="C:membrane"/>
    <property type="evidence" value="ECO:0007669"/>
    <property type="project" value="InterPro"/>
</dbReference>